<organism evidence="2 3">
    <name type="scientific">Halorubrum pallidum</name>
    <dbReference type="NCBI Taxonomy" id="1526114"/>
    <lineage>
        <taxon>Archaea</taxon>
        <taxon>Methanobacteriati</taxon>
        <taxon>Methanobacteriota</taxon>
        <taxon>Stenosarchaea group</taxon>
        <taxon>Halobacteria</taxon>
        <taxon>Halobacteriales</taxon>
        <taxon>Haloferacaceae</taxon>
        <taxon>Halorubrum</taxon>
    </lineage>
</organism>
<protein>
    <submittedName>
        <fullName evidence="2">Uncharacterized protein</fullName>
    </submittedName>
</protein>
<proteinExistence type="predicted"/>
<evidence type="ECO:0000313" key="2">
    <source>
        <dbReference type="EMBL" id="MFC6771261.1"/>
    </source>
</evidence>
<dbReference type="AlphaFoldDB" id="A0ABD5T523"/>
<evidence type="ECO:0000256" key="1">
    <source>
        <dbReference type="SAM" id="MobiDB-lite"/>
    </source>
</evidence>
<evidence type="ECO:0000313" key="3">
    <source>
        <dbReference type="Proteomes" id="UP001596274"/>
    </source>
</evidence>
<keyword evidence="3" id="KW-1185">Reference proteome</keyword>
<reference evidence="2 3" key="1">
    <citation type="journal article" date="2019" name="Int. J. Syst. Evol. Microbiol.">
        <title>The Global Catalogue of Microorganisms (GCM) 10K type strain sequencing project: providing services to taxonomists for standard genome sequencing and annotation.</title>
        <authorList>
            <consortium name="The Broad Institute Genomics Platform"/>
            <consortium name="The Broad Institute Genome Sequencing Center for Infectious Disease"/>
            <person name="Wu L."/>
            <person name="Ma J."/>
        </authorList>
    </citation>
    <scope>NUCLEOTIDE SEQUENCE [LARGE SCALE GENOMIC DNA]</scope>
    <source>
        <strain evidence="2 3">PJ61</strain>
    </source>
</reference>
<feature type="compositionally biased region" description="Basic and acidic residues" evidence="1">
    <location>
        <begin position="39"/>
        <end position="51"/>
    </location>
</feature>
<dbReference type="Proteomes" id="UP001596274">
    <property type="component" value="Unassembled WGS sequence"/>
</dbReference>
<accession>A0ABD5T523</accession>
<dbReference type="EMBL" id="JBHSWT010000317">
    <property type="protein sequence ID" value="MFC6771261.1"/>
    <property type="molecule type" value="Genomic_DNA"/>
</dbReference>
<gene>
    <name evidence="2" type="ORF">ACFQDD_06980</name>
</gene>
<name>A0ABD5T523_9EURY</name>
<feature type="region of interest" description="Disordered" evidence="1">
    <location>
        <begin position="22"/>
        <end position="51"/>
    </location>
</feature>
<comment type="caution">
    <text evidence="2">The sequence shown here is derived from an EMBL/GenBank/DDBJ whole genome shotgun (WGS) entry which is preliminary data.</text>
</comment>
<sequence length="116" mass="12990">MGADTFTRVAFGKTADEAFSNARKEAEEWHGSRPYTGSIKEKDSFTKIPEREYKGKDRRKFAGELIAEGDDRIDSKWGPAGAVSLKGTQEASQYRENNNLKGKHGAVWLFFGWAPC</sequence>
<feature type="compositionally biased region" description="Basic and acidic residues" evidence="1">
    <location>
        <begin position="22"/>
        <end position="31"/>
    </location>
</feature>